<accession>A0ACB7SSC3</accession>
<protein>
    <submittedName>
        <fullName evidence="1">Uncharacterized protein</fullName>
    </submittedName>
</protein>
<reference evidence="1" key="1">
    <citation type="submission" date="2020-05" db="EMBL/GenBank/DDBJ databases">
        <title>Large-scale comparative analyses of tick genomes elucidate their genetic diversity and vector capacities.</title>
        <authorList>
            <person name="Jia N."/>
            <person name="Wang J."/>
            <person name="Shi W."/>
            <person name="Du L."/>
            <person name="Sun Y."/>
            <person name="Zhan W."/>
            <person name="Jiang J."/>
            <person name="Wang Q."/>
            <person name="Zhang B."/>
            <person name="Ji P."/>
            <person name="Sakyi L.B."/>
            <person name="Cui X."/>
            <person name="Yuan T."/>
            <person name="Jiang B."/>
            <person name="Yang W."/>
            <person name="Lam T.T.-Y."/>
            <person name="Chang Q."/>
            <person name="Ding S."/>
            <person name="Wang X."/>
            <person name="Zhu J."/>
            <person name="Ruan X."/>
            <person name="Zhao L."/>
            <person name="Wei J."/>
            <person name="Que T."/>
            <person name="Du C."/>
            <person name="Cheng J."/>
            <person name="Dai P."/>
            <person name="Han X."/>
            <person name="Huang E."/>
            <person name="Gao Y."/>
            <person name="Liu J."/>
            <person name="Shao H."/>
            <person name="Ye R."/>
            <person name="Li L."/>
            <person name="Wei W."/>
            <person name="Wang X."/>
            <person name="Wang C."/>
            <person name="Yang T."/>
            <person name="Huo Q."/>
            <person name="Li W."/>
            <person name="Guo W."/>
            <person name="Chen H."/>
            <person name="Zhou L."/>
            <person name="Ni X."/>
            <person name="Tian J."/>
            <person name="Zhou Y."/>
            <person name="Sheng Y."/>
            <person name="Liu T."/>
            <person name="Pan Y."/>
            <person name="Xia L."/>
            <person name="Li J."/>
            <person name="Zhao F."/>
            <person name="Cao W."/>
        </authorList>
    </citation>
    <scope>NUCLEOTIDE SEQUENCE</scope>
    <source>
        <strain evidence="1">Hyas-2018</strain>
    </source>
</reference>
<comment type="caution">
    <text evidence="1">The sequence shown here is derived from an EMBL/GenBank/DDBJ whole genome shotgun (WGS) entry which is preliminary data.</text>
</comment>
<gene>
    <name evidence="1" type="ORF">HPB50_001320</name>
</gene>
<evidence type="ECO:0000313" key="1">
    <source>
        <dbReference type="EMBL" id="KAH6937520.1"/>
    </source>
</evidence>
<organism evidence="1 2">
    <name type="scientific">Hyalomma asiaticum</name>
    <name type="common">Tick</name>
    <dbReference type="NCBI Taxonomy" id="266040"/>
    <lineage>
        <taxon>Eukaryota</taxon>
        <taxon>Metazoa</taxon>
        <taxon>Ecdysozoa</taxon>
        <taxon>Arthropoda</taxon>
        <taxon>Chelicerata</taxon>
        <taxon>Arachnida</taxon>
        <taxon>Acari</taxon>
        <taxon>Parasitiformes</taxon>
        <taxon>Ixodida</taxon>
        <taxon>Ixodoidea</taxon>
        <taxon>Ixodidae</taxon>
        <taxon>Hyalomminae</taxon>
        <taxon>Hyalomma</taxon>
    </lineage>
</organism>
<dbReference type="EMBL" id="CM023482">
    <property type="protein sequence ID" value="KAH6937520.1"/>
    <property type="molecule type" value="Genomic_DNA"/>
</dbReference>
<sequence length="297" mass="31494">MCGASAPPIFGWGCGQNRPTQAKLASSDPEHREEQLDTYFVQAPSSETPLPTFGQVKSALRGKMALPRSSYAATTLRAMAWTSIPPPNKANRTASGDGPAAVSPVGNVNAPATRSTGCKGKASTKWKPRSNAAHIASMCWRDGTIVEIRKFGTSNKARITFAGKEKPRYVHYDNMVVLVRNYYKTIPACGLCGAVGHRADACPNLQPNTGAHATNSRDCAAKFSTPKTAARKGVKKKMAPKKKSLHPALPSDQPRREPSKTDKPAPPPEGGNRLSTASPPQGGPEKPTAATRGRTGA</sequence>
<proteinExistence type="predicted"/>
<evidence type="ECO:0000313" key="2">
    <source>
        <dbReference type="Proteomes" id="UP000821845"/>
    </source>
</evidence>
<dbReference type="Proteomes" id="UP000821845">
    <property type="component" value="Chromosome 2"/>
</dbReference>
<name>A0ACB7SSC3_HYAAI</name>
<keyword evidence="2" id="KW-1185">Reference proteome</keyword>